<sequence length="280" mass="32294">MSNLISKSLAVSKIRLRDRMWNKRLLMTGGVFFLFLFMTEEGIVRVAIQNRMYVSPYIFPFLSSDWVFQMMASGYFVWLVSDLCTVRPSDEYIRRRAGEKSWRFGNCIALLVSALAFSVGILVFSTSFFFPVLQPSMEWGRFWNTLSKVNSSAFGVRIQVSPMLPHLYKPSEAMFLSFLLQTLELSWLALLMYLLNSFSYTMMGLYVSVAFIFLDVFLSNTMQERYYRFSPVTLAQLGNYTLATRRYGMSLSYGILFFLLGNILFSILLLLEPGRMGESA</sequence>
<evidence type="ECO:0008006" key="4">
    <source>
        <dbReference type="Google" id="ProtNLM"/>
    </source>
</evidence>
<dbReference type="EMBL" id="VULZ01000003">
    <property type="protein sequence ID" value="MSS14294.1"/>
    <property type="molecule type" value="Genomic_DNA"/>
</dbReference>
<organism evidence="2 3">
    <name type="scientific">Porcincola intestinalis</name>
    <dbReference type="NCBI Taxonomy" id="2606632"/>
    <lineage>
        <taxon>Bacteria</taxon>
        <taxon>Bacillati</taxon>
        <taxon>Bacillota</taxon>
        <taxon>Clostridia</taxon>
        <taxon>Lachnospirales</taxon>
        <taxon>Lachnospiraceae</taxon>
        <taxon>Porcincola</taxon>
    </lineage>
</organism>
<feature type="transmembrane region" description="Helical" evidence="1">
    <location>
        <begin position="251"/>
        <end position="271"/>
    </location>
</feature>
<feature type="transmembrane region" description="Helical" evidence="1">
    <location>
        <begin position="202"/>
        <end position="222"/>
    </location>
</feature>
<keyword evidence="1" id="KW-0472">Membrane</keyword>
<gene>
    <name evidence="2" type="ORF">FYJ35_04415</name>
</gene>
<comment type="caution">
    <text evidence="2">The sequence shown here is derived from an EMBL/GenBank/DDBJ whole genome shotgun (WGS) entry which is preliminary data.</text>
</comment>
<keyword evidence="3" id="KW-1185">Reference proteome</keyword>
<accession>A0A6L5X5Z1</accession>
<keyword evidence="1" id="KW-0812">Transmembrane</keyword>
<evidence type="ECO:0000256" key="1">
    <source>
        <dbReference type="SAM" id="Phobius"/>
    </source>
</evidence>
<evidence type="ECO:0000313" key="3">
    <source>
        <dbReference type="Proteomes" id="UP000481852"/>
    </source>
</evidence>
<evidence type="ECO:0000313" key="2">
    <source>
        <dbReference type="EMBL" id="MSS14294.1"/>
    </source>
</evidence>
<dbReference type="AlphaFoldDB" id="A0A6L5X5Z1"/>
<proteinExistence type="predicted"/>
<name>A0A6L5X5Z1_9FIRM</name>
<feature type="transmembrane region" description="Helical" evidence="1">
    <location>
        <begin position="66"/>
        <end position="86"/>
    </location>
</feature>
<dbReference type="Proteomes" id="UP000481852">
    <property type="component" value="Unassembled WGS sequence"/>
</dbReference>
<feature type="transmembrane region" description="Helical" evidence="1">
    <location>
        <begin position="107"/>
        <end position="130"/>
    </location>
</feature>
<reference evidence="2 3" key="1">
    <citation type="submission" date="2019-08" db="EMBL/GenBank/DDBJ databases">
        <title>In-depth cultivation of the pig gut microbiome towards novel bacterial diversity and tailored functional studies.</title>
        <authorList>
            <person name="Wylensek D."/>
            <person name="Hitch T.C.A."/>
            <person name="Clavel T."/>
        </authorList>
    </citation>
    <scope>NUCLEOTIDE SEQUENCE [LARGE SCALE GENOMIC DNA]</scope>
    <source>
        <strain evidence="2 3">Oil+RF-744-WCA-WT-11</strain>
    </source>
</reference>
<dbReference type="RefSeq" id="WP_154523752.1">
    <property type="nucleotide sequence ID" value="NZ_JAQYJL010000016.1"/>
</dbReference>
<keyword evidence="1" id="KW-1133">Transmembrane helix</keyword>
<protein>
    <recommendedName>
        <fullName evidence="4">ABC-2 family transporter protein</fullName>
    </recommendedName>
</protein>